<dbReference type="PANTHER" id="PTHR22916">
    <property type="entry name" value="GLYCOSYLTRANSFERASE"/>
    <property type="match status" value="1"/>
</dbReference>
<dbReference type="Pfam" id="PF00535">
    <property type="entry name" value="Glycos_transf_2"/>
    <property type="match status" value="1"/>
</dbReference>
<accession>A0A1F6NXN3</accession>
<dbReference type="InterPro" id="IPR029044">
    <property type="entry name" value="Nucleotide-diphossugar_trans"/>
</dbReference>
<dbReference type="PANTHER" id="PTHR22916:SF3">
    <property type="entry name" value="UDP-GLCNAC:BETAGAL BETA-1,3-N-ACETYLGLUCOSAMINYLTRANSFERASE-LIKE PROTEIN 1"/>
    <property type="match status" value="1"/>
</dbReference>
<dbReference type="SUPFAM" id="SSF53448">
    <property type="entry name" value="Nucleotide-diphospho-sugar transferases"/>
    <property type="match status" value="1"/>
</dbReference>
<comment type="caution">
    <text evidence="2">The sequence shown here is derived from an EMBL/GenBank/DDBJ whole genome shotgun (WGS) entry which is preliminary data.</text>
</comment>
<dbReference type="EMBL" id="MFQZ01000001">
    <property type="protein sequence ID" value="OGH88679.1"/>
    <property type="molecule type" value="Genomic_DNA"/>
</dbReference>
<name>A0A1F6NXN3_9BACT</name>
<dbReference type="GO" id="GO:0016758">
    <property type="term" value="F:hexosyltransferase activity"/>
    <property type="evidence" value="ECO:0007669"/>
    <property type="project" value="UniProtKB-ARBA"/>
</dbReference>
<proteinExistence type="predicted"/>
<reference evidence="2 3" key="1">
    <citation type="journal article" date="2016" name="Nat. Commun.">
        <title>Thousands of microbial genomes shed light on interconnected biogeochemical processes in an aquifer system.</title>
        <authorList>
            <person name="Anantharaman K."/>
            <person name="Brown C.T."/>
            <person name="Hug L.A."/>
            <person name="Sharon I."/>
            <person name="Castelle C.J."/>
            <person name="Probst A.J."/>
            <person name="Thomas B.C."/>
            <person name="Singh A."/>
            <person name="Wilkins M.J."/>
            <person name="Karaoz U."/>
            <person name="Brodie E.L."/>
            <person name="Williams K.H."/>
            <person name="Hubbard S.S."/>
            <person name="Banfield J.F."/>
        </authorList>
    </citation>
    <scope>NUCLEOTIDE SEQUENCE [LARGE SCALE GENOMIC DNA]</scope>
</reference>
<evidence type="ECO:0000313" key="3">
    <source>
        <dbReference type="Proteomes" id="UP000177907"/>
    </source>
</evidence>
<feature type="domain" description="Glycosyltransferase 2-like" evidence="1">
    <location>
        <begin position="18"/>
        <end position="146"/>
    </location>
</feature>
<evidence type="ECO:0000259" key="1">
    <source>
        <dbReference type="Pfam" id="PF00535"/>
    </source>
</evidence>
<protein>
    <recommendedName>
        <fullName evidence="1">Glycosyltransferase 2-like domain-containing protein</fullName>
    </recommendedName>
</protein>
<dbReference type="AlphaFoldDB" id="A0A1F6NXN3"/>
<dbReference type="Gene3D" id="3.90.550.10">
    <property type="entry name" value="Spore Coat Polysaccharide Biosynthesis Protein SpsA, Chain A"/>
    <property type="match status" value="1"/>
</dbReference>
<organism evidence="2 3">
    <name type="scientific">Candidatus Magasanikbacteria bacterium RIFOXYC2_FULL_42_28</name>
    <dbReference type="NCBI Taxonomy" id="1798704"/>
    <lineage>
        <taxon>Bacteria</taxon>
        <taxon>Candidatus Magasanikiibacteriota</taxon>
    </lineage>
</organism>
<dbReference type="Proteomes" id="UP000177907">
    <property type="component" value="Unassembled WGS sequence"/>
</dbReference>
<evidence type="ECO:0000313" key="2">
    <source>
        <dbReference type="EMBL" id="OGH88679.1"/>
    </source>
</evidence>
<dbReference type="STRING" id="1798704.A3J93_01115"/>
<sequence length="349" mass="39748">MFQTTKKIAIPGRAPKASVLMSVYNGAKYLREAIDSILNQTYPDFEFIIINDRSTDNTEEIIKSYRDPRVRLINNEKKIGIGDTLNRGLELAQGEYIARMDADDVSLPGRLSAQVKFMDRNPDLGASGTWVRVIGGEKTFVWKYQTQPDRVKAAMLFHCHMAHPSVILRHQLIIQHSLAYSADEVTEDFGLWSRAVKYLKIANLGQVLLLYRVHGDNRSSVLKEKVEVCADQILGRELNYLGITPTKEELIVHKYIARFDAPKTEEFIAKAGEWLSKLLAANRANHFYSDSALSFMVGYFWYSLLVRNLSFGKFVFNQFKNSPVSANIPAGKKIKFLLKYFARQRAPNT</sequence>
<dbReference type="InterPro" id="IPR001173">
    <property type="entry name" value="Glyco_trans_2-like"/>
</dbReference>
<gene>
    <name evidence="2" type="ORF">A3J93_01115</name>
</gene>